<comment type="subcellular location">
    <subcellularLocation>
        <location evidence="1">Membrane</location>
        <topology evidence="1">Multi-pass membrane protein</topology>
    </subcellularLocation>
</comment>
<dbReference type="EMBL" id="FLYE01000023">
    <property type="protein sequence ID" value="SCA56677.1"/>
    <property type="molecule type" value="Genomic_DNA"/>
</dbReference>
<evidence type="ECO:0000256" key="12">
    <source>
        <dbReference type="SAM" id="Phobius"/>
    </source>
</evidence>
<evidence type="ECO:0000313" key="14">
    <source>
        <dbReference type="Proteomes" id="UP000231658"/>
    </source>
</evidence>
<keyword evidence="14" id="KW-1185">Reference proteome</keyword>
<feature type="transmembrane region" description="Helical" evidence="12">
    <location>
        <begin position="12"/>
        <end position="32"/>
    </location>
</feature>
<name>A0A1C3RHB8_9PROT</name>
<dbReference type="PIRSF" id="PIRSF036659">
    <property type="entry name" value="BdbC"/>
    <property type="match status" value="1"/>
</dbReference>
<feature type="transmembrane region" description="Helical" evidence="12">
    <location>
        <begin position="114"/>
        <end position="138"/>
    </location>
</feature>
<keyword evidence="3" id="KW-0813">Transport</keyword>
<dbReference type="GO" id="GO:0015035">
    <property type="term" value="F:protein-disulfide reductase activity"/>
    <property type="evidence" value="ECO:0007669"/>
    <property type="project" value="InterPro"/>
</dbReference>
<evidence type="ECO:0000256" key="8">
    <source>
        <dbReference type="ARBA" id="ARBA00023136"/>
    </source>
</evidence>
<dbReference type="Gene3D" id="1.20.1550.10">
    <property type="entry name" value="DsbB-like"/>
    <property type="match status" value="1"/>
</dbReference>
<evidence type="ECO:0000256" key="10">
    <source>
        <dbReference type="ARBA" id="ARBA00023186"/>
    </source>
</evidence>
<keyword evidence="8 12" id="KW-0472">Membrane</keyword>
<feature type="transmembrane region" description="Helical" evidence="12">
    <location>
        <begin position="71"/>
        <end position="94"/>
    </location>
</feature>
<dbReference type="InterPro" id="IPR023380">
    <property type="entry name" value="DsbB-like_sf"/>
</dbReference>
<dbReference type="SUPFAM" id="SSF158442">
    <property type="entry name" value="DsbB-like"/>
    <property type="match status" value="1"/>
</dbReference>
<keyword evidence="9" id="KW-1015">Disulfide bond</keyword>
<evidence type="ECO:0000256" key="3">
    <source>
        <dbReference type="ARBA" id="ARBA00022448"/>
    </source>
</evidence>
<dbReference type="Proteomes" id="UP000231658">
    <property type="component" value="Unassembled WGS sequence"/>
</dbReference>
<evidence type="ECO:0000256" key="7">
    <source>
        <dbReference type="ARBA" id="ARBA00023002"/>
    </source>
</evidence>
<comment type="similarity">
    <text evidence="2">Belongs to the DsbB family. BdbC subfamily.</text>
</comment>
<dbReference type="PANTHER" id="PTHR43469:SF1">
    <property type="entry name" value="SPBETA PROPHAGE-DERIVED DISULFIDE BOND FORMATION PROTEIN B"/>
    <property type="match status" value="1"/>
</dbReference>
<reference evidence="13 14" key="1">
    <citation type="submission" date="2016-07" db="EMBL/GenBank/DDBJ databases">
        <authorList>
            <person name="Lefevre C.T."/>
        </authorList>
    </citation>
    <scope>NUCLEOTIDE SEQUENCE [LARGE SCALE GENOMIC DNA]</scope>
    <source>
        <strain evidence="13">PR1</strain>
    </source>
</reference>
<evidence type="ECO:0000256" key="5">
    <source>
        <dbReference type="ARBA" id="ARBA00022982"/>
    </source>
</evidence>
<dbReference type="RefSeq" id="WP_205631230.1">
    <property type="nucleotide sequence ID" value="NZ_FLYE01000023.1"/>
</dbReference>
<dbReference type="AlphaFoldDB" id="A0A1C3RHB8"/>
<evidence type="ECO:0000256" key="1">
    <source>
        <dbReference type="ARBA" id="ARBA00004141"/>
    </source>
</evidence>
<proteinExistence type="inferred from homology"/>
<evidence type="ECO:0000256" key="2">
    <source>
        <dbReference type="ARBA" id="ARBA00007602"/>
    </source>
</evidence>
<accession>A0A1C3RHB8</accession>
<gene>
    <name evidence="13" type="ORF">MTBPR1_30047</name>
</gene>
<dbReference type="PANTHER" id="PTHR43469">
    <property type="entry name" value="DISULFIDE FORMATION PROTEIN-RELATED"/>
    <property type="match status" value="1"/>
</dbReference>
<keyword evidence="7" id="KW-0560">Oxidoreductase</keyword>
<evidence type="ECO:0000256" key="9">
    <source>
        <dbReference type="ARBA" id="ARBA00023157"/>
    </source>
</evidence>
<keyword evidence="11" id="KW-0676">Redox-active center</keyword>
<keyword evidence="6 12" id="KW-1133">Transmembrane helix</keyword>
<keyword evidence="10" id="KW-0143">Chaperone</keyword>
<evidence type="ECO:0000256" key="6">
    <source>
        <dbReference type="ARBA" id="ARBA00022989"/>
    </source>
</evidence>
<evidence type="ECO:0000313" key="13">
    <source>
        <dbReference type="EMBL" id="SCA56677.1"/>
    </source>
</evidence>
<keyword evidence="5" id="KW-0249">Electron transport</keyword>
<dbReference type="InterPro" id="IPR012187">
    <property type="entry name" value="Disulphide_bond_form_BdbC"/>
</dbReference>
<organism evidence="13 14">
    <name type="scientific">Candidatus Terasakiella magnetica</name>
    <dbReference type="NCBI Taxonomy" id="1867952"/>
    <lineage>
        <taxon>Bacteria</taxon>
        <taxon>Pseudomonadati</taxon>
        <taxon>Pseudomonadota</taxon>
        <taxon>Alphaproteobacteria</taxon>
        <taxon>Rhodospirillales</taxon>
        <taxon>Terasakiellaceae</taxon>
        <taxon>Terasakiella</taxon>
    </lineage>
</organism>
<feature type="transmembrane region" description="Helical" evidence="12">
    <location>
        <begin position="44"/>
        <end position="64"/>
    </location>
</feature>
<evidence type="ECO:0000256" key="11">
    <source>
        <dbReference type="ARBA" id="ARBA00023284"/>
    </source>
</evidence>
<evidence type="ECO:0000256" key="4">
    <source>
        <dbReference type="ARBA" id="ARBA00022692"/>
    </source>
</evidence>
<protein>
    <submittedName>
        <fullName evidence="13">Putative disulfide formation protein</fullName>
    </submittedName>
</protein>
<keyword evidence="4 12" id="KW-0812">Transmembrane</keyword>
<dbReference type="Pfam" id="PF02600">
    <property type="entry name" value="DsbB"/>
    <property type="match status" value="1"/>
</dbReference>
<dbReference type="GO" id="GO:0016020">
    <property type="term" value="C:membrane"/>
    <property type="evidence" value="ECO:0007669"/>
    <property type="project" value="UniProtKB-SubCell"/>
</dbReference>
<dbReference type="GO" id="GO:0006457">
    <property type="term" value="P:protein folding"/>
    <property type="evidence" value="ECO:0007669"/>
    <property type="project" value="InterPro"/>
</dbReference>
<sequence length="143" mass="15216">MSEVAVPKKQMNALILSWVIALMATLSALFIGEVLGKTPCLLCWYQRIAMFPLALILGVASYTGDLAGRKYALPLIIIGTLIAAWHSLVFAGIVPAEAQPCSQAGPSCSGEGQILFGILPLPYLSLLTFLTLLGLLTIPFKKG</sequence>
<dbReference type="STRING" id="1867952.MTBPR1_30047"/>
<dbReference type="InterPro" id="IPR003752">
    <property type="entry name" value="DiS_bond_form_DsbB/BdbC"/>
</dbReference>